<sequence>MAEVVGLVASVVQLVGADLKLSQALYQCADGVATANRRIKNVANEVNLTSLVIQELGDIFKQDETANLISANAVSAANETIKECSIVFMEIEVIVNKTKPEKMGRLISPLRDSKIELLRSQIDKLKSTLELLMQVLIHAHQVSSSKLNREAEAKQREEIKQLPENKKRSTRRYESLRETNIGDDNTATDVGQKSLLGQNEPM</sequence>
<feature type="compositionally biased region" description="Basic and acidic residues" evidence="1">
    <location>
        <begin position="147"/>
        <end position="177"/>
    </location>
</feature>
<dbReference type="AlphaFoldDB" id="A0AAD4I9R3"/>
<evidence type="ECO:0000313" key="2">
    <source>
        <dbReference type="EMBL" id="KAG9190481.1"/>
    </source>
</evidence>
<gene>
    <name evidence="2" type="ORF">G6011_08569</name>
</gene>
<evidence type="ECO:0000256" key="1">
    <source>
        <dbReference type="SAM" id="MobiDB-lite"/>
    </source>
</evidence>
<dbReference type="EMBL" id="JAANER010000004">
    <property type="protein sequence ID" value="KAG9190481.1"/>
    <property type="molecule type" value="Genomic_DNA"/>
</dbReference>
<comment type="caution">
    <text evidence="2">The sequence shown here is derived from an EMBL/GenBank/DDBJ whole genome shotgun (WGS) entry which is preliminary data.</text>
</comment>
<feature type="region of interest" description="Disordered" evidence="1">
    <location>
        <begin position="146"/>
        <end position="202"/>
    </location>
</feature>
<dbReference type="PANTHER" id="PTHR36167:SF4">
    <property type="entry name" value="FUNGAL N-TERMINAL DOMAIN-CONTAINING PROTEIN"/>
    <property type="match status" value="1"/>
</dbReference>
<evidence type="ECO:0000313" key="3">
    <source>
        <dbReference type="Proteomes" id="UP001199106"/>
    </source>
</evidence>
<accession>A0AAD4I9R3</accession>
<reference evidence="2" key="1">
    <citation type="submission" date="2021-07" db="EMBL/GenBank/DDBJ databases">
        <title>Genome Resource of American Ginseng Black Spot Pathogen Alternaria panax.</title>
        <authorList>
            <person name="Qiu C."/>
            <person name="Wang W."/>
            <person name="Liu Z."/>
        </authorList>
    </citation>
    <scope>NUCLEOTIDE SEQUENCE</scope>
    <source>
        <strain evidence="2">BNCC115425</strain>
    </source>
</reference>
<organism evidence="2 3">
    <name type="scientific">Alternaria panax</name>
    <dbReference type="NCBI Taxonomy" id="48097"/>
    <lineage>
        <taxon>Eukaryota</taxon>
        <taxon>Fungi</taxon>
        <taxon>Dikarya</taxon>
        <taxon>Ascomycota</taxon>
        <taxon>Pezizomycotina</taxon>
        <taxon>Dothideomycetes</taxon>
        <taxon>Pleosporomycetidae</taxon>
        <taxon>Pleosporales</taxon>
        <taxon>Pleosporineae</taxon>
        <taxon>Pleosporaceae</taxon>
        <taxon>Alternaria</taxon>
        <taxon>Alternaria sect. Panax</taxon>
    </lineage>
</organism>
<dbReference type="InterPro" id="IPR039327">
    <property type="entry name" value="CON7-like"/>
</dbReference>
<proteinExistence type="predicted"/>
<dbReference type="Proteomes" id="UP001199106">
    <property type="component" value="Unassembled WGS sequence"/>
</dbReference>
<keyword evidence="3" id="KW-1185">Reference proteome</keyword>
<protein>
    <submittedName>
        <fullName evidence="2">Uncharacterized protein</fullName>
    </submittedName>
</protein>
<feature type="compositionally biased region" description="Polar residues" evidence="1">
    <location>
        <begin position="182"/>
        <end position="202"/>
    </location>
</feature>
<dbReference type="GO" id="GO:0006355">
    <property type="term" value="P:regulation of DNA-templated transcription"/>
    <property type="evidence" value="ECO:0007669"/>
    <property type="project" value="InterPro"/>
</dbReference>
<name>A0AAD4I9R3_9PLEO</name>
<dbReference type="PANTHER" id="PTHR36167">
    <property type="entry name" value="C2H2 FINGER DOMAIN TRANSCRIPTION FACTOR (EUROFUNG)-RELATED"/>
    <property type="match status" value="1"/>
</dbReference>